<gene>
    <name evidence="2" type="ORF">SAMN04515677_104130</name>
</gene>
<dbReference type="AlphaFoldDB" id="A0A1G9NYB4"/>
<evidence type="ECO:0000259" key="1">
    <source>
        <dbReference type="SMART" id="SM00849"/>
    </source>
</evidence>
<dbReference type="RefSeq" id="WP_330385799.1">
    <property type="nucleotide sequence ID" value="NZ_FNGW01000004.1"/>
</dbReference>
<dbReference type="STRING" id="1121325.SAMN04515677_104130"/>
<dbReference type="SMART" id="SM00849">
    <property type="entry name" value="Lactamase_B"/>
    <property type="match status" value="1"/>
</dbReference>
<dbReference type="PANTHER" id="PTHR30619">
    <property type="entry name" value="DNA INTERNALIZATION/COMPETENCE PROTEIN COMEC/REC2"/>
    <property type="match status" value="1"/>
</dbReference>
<name>A0A1G9NYB4_9FIRM</name>
<keyword evidence="3" id="KW-1185">Reference proteome</keyword>
<dbReference type="InterPro" id="IPR036866">
    <property type="entry name" value="RibonucZ/Hydroxyglut_hydro"/>
</dbReference>
<dbReference type="InterPro" id="IPR001279">
    <property type="entry name" value="Metallo-B-lactamas"/>
</dbReference>
<evidence type="ECO:0000313" key="3">
    <source>
        <dbReference type="Proteomes" id="UP000199068"/>
    </source>
</evidence>
<reference evidence="2 3" key="1">
    <citation type="submission" date="2016-10" db="EMBL/GenBank/DDBJ databases">
        <authorList>
            <person name="de Groot N.N."/>
        </authorList>
    </citation>
    <scope>NUCLEOTIDE SEQUENCE [LARGE SCALE GENOMIC DNA]</scope>
    <source>
        <strain evidence="2 3">DSM 797</strain>
    </source>
</reference>
<dbReference type="CDD" id="cd07731">
    <property type="entry name" value="ComA-like_MBL-fold"/>
    <property type="match status" value="1"/>
</dbReference>
<accession>A0A1G9NYB4</accession>
<proteinExistence type="predicted"/>
<dbReference type="SUPFAM" id="SSF56281">
    <property type="entry name" value="Metallo-hydrolase/oxidoreductase"/>
    <property type="match status" value="1"/>
</dbReference>
<feature type="domain" description="Metallo-beta-lactamase" evidence="1">
    <location>
        <begin position="10"/>
        <end position="204"/>
    </location>
</feature>
<dbReference type="PANTHER" id="PTHR30619:SF7">
    <property type="entry name" value="BETA-LACTAMASE DOMAIN PROTEIN"/>
    <property type="match status" value="1"/>
</dbReference>
<evidence type="ECO:0000313" key="2">
    <source>
        <dbReference type="EMBL" id="SDL91361.1"/>
    </source>
</evidence>
<dbReference type="EMBL" id="FNGW01000004">
    <property type="protein sequence ID" value="SDL91361.1"/>
    <property type="molecule type" value="Genomic_DNA"/>
</dbReference>
<organism evidence="2 3">
    <name type="scientific">Romboutsia lituseburensis DSM 797</name>
    <dbReference type="NCBI Taxonomy" id="1121325"/>
    <lineage>
        <taxon>Bacteria</taxon>
        <taxon>Bacillati</taxon>
        <taxon>Bacillota</taxon>
        <taxon>Clostridia</taxon>
        <taxon>Peptostreptococcales</taxon>
        <taxon>Peptostreptococcaceae</taxon>
        <taxon>Romboutsia</taxon>
    </lineage>
</organism>
<dbReference type="InterPro" id="IPR035681">
    <property type="entry name" value="ComA-like_MBL"/>
</dbReference>
<protein>
    <submittedName>
        <fullName evidence="2">Competence protein ComEC</fullName>
    </submittedName>
</protein>
<dbReference type="Pfam" id="PF00753">
    <property type="entry name" value="Lactamase_B"/>
    <property type="match status" value="1"/>
</dbReference>
<sequence>MEIHIIDVGQGDSILIKTPNSKTLLIDGGTNESEHIVKGYLKKHKIKTIDFLIATHPDSDHIGGLDAVVNKFNVKGLYLPEQTITSDSYNDLISACNQKQVPLNYVYKGDNFSIDNYIDLFVLSPSYIQDDNNLNSIVFKLSFKNKSFLFTGDAESSNESDIINSFNLEDIDFLKVGHHGSKSSTTSEFLDETTPDVAVISCGYKNQYGHPHNTTLKNLKDHNVTTYRTDLSGDIVLYSNGEIIYTKKKYK</sequence>
<dbReference type="InterPro" id="IPR052159">
    <property type="entry name" value="Competence_DNA_uptake"/>
</dbReference>
<dbReference type="Proteomes" id="UP000199068">
    <property type="component" value="Unassembled WGS sequence"/>
</dbReference>
<dbReference type="Gene3D" id="3.60.15.10">
    <property type="entry name" value="Ribonuclease Z/Hydroxyacylglutathione hydrolase-like"/>
    <property type="match status" value="1"/>
</dbReference>